<dbReference type="GO" id="GO:0016891">
    <property type="term" value="F:RNA endonuclease activity producing 5'-phosphomonoesters, hydrolytic mechanism"/>
    <property type="evidence" value="ECO:0007669"/>
    <property type="project" value="InterPro"/>
</dbReference>
<dbReference type="Gene3D" id="3.30.160.20">
    <property type="match status" value="1"/>
</dbReference>
<dbReference type="InterPro" id="IPR008984">
    <property type="entry name" value="SMAD_FHA_dom_sf"/>
</dbReference>
<dbReference type="PANTHER" id="PTHR23308">
    <property type="entry name" value="NUCLEAR INHIBITOR OF PROTEIN PHOSPHATASE-1"/>
    <property type="match status" value="1"/>
</dbReference>
<evidence type="ECO:0000313" key="5">
    <source>
        <dbReference type="EMBL" id="KND01312.1"/>
    </source>
</evidence>
<dbReference type="PROSITE" id="PS50006">
    <property type="entry name" value="FHA_DOMAIN"/>
    <property type="match status" value="1"/>
</dbReference>
<dbReference type="InParanoid" id="A0A0L0HJL3"/>
<feature type="domain" description="FHA" evidence="3">
    <location>
        <begin position="125"/>
        <end position="175"/>
    </location>
</feature>
<evidence type="ECO:0008006" key="7">
    <source>
        <dbReference type="Google" id="ProtNLM"/>
    </source>
</evidence>
<dbReference type="SMART" id="SM00358">
    <property type="entry name" value="DSRM"/>
    <property type="match status" value="1"/>
</dbReference>
<dbReference type="eggNOG" id="KOG1881">
    <property type="taxonomic scope" value="Eukaryota"/>
</dbReference>
<keyword evidence="6" id="KW-1185">Reference proteome</keyword>
<evidence type="ECO:0000259" key="3">
    <source>
        <dbReference type="PROSITE" id="PS50006"/>
    </source>
</evidence>
<dbReference type="Pfam" id="PF03368">
    <property type="entry name" value="Dicer_dimer"/>
    <property type="match status" value="1"/>
</dbReference>
<dbReference type="SUPFAM" id="SSF49879">
    <property type="entry name" value="SMAD/FHA domain"/>
    <property type="match status" value="1"/>
</dbReference>
<feature type="compositionally biased region" description="Basic and acidic residues" evidence="2">
    <location>
        <begin position="583"/>
        <end position="592"/>
    </location>
</feature>
<dbReference type="InterPro" id="IPR050923">
    <property type="entry name" value="Cell_Proc_Reg/RNA_Proc"/>
</dbReference>
<dbReference type="SMART" id="SM00240">
    <property type="entry name" value="FHA"/>
    <property type="match status" value="1"/>
</dbReference>
<dbReference type="VEuPathDB" id="FungiDB:SPPG_03122"/>
<feature type="compositionally biased region" description="Basic and acidic residues" evidence="2">
    <location>
        <begin position="552"/>
        <end position="568"/>
    </location>
</feature>
<feature type="region of interest" description="Disordered" evidence="2">
    <location>
        <begin position="344"/>
        <end position="389"/>
    </location>
</feature>
<feature type="compositionally biased region" description="Basic and acidic residues" evidence="2">
    <location>
        <begin position="344"/>
        <end position="355"/>
    </location>
</feature>
<dbReference type="OrthoDB" id="444265at2759"/>
<evidence type="ECO:0000313" key="6">
    <source>
        <dbReference type="Proteomes" id="UP000053201"/>
    </source>
</evidence>
<dbReference type="CDD" id="cd22677">
    <property type="entry name" value="FHA_Kanadaptin"/>
    <property type="match status" value="1"/>
</dbReference>
<feature type="region of interest" description="Disordered" evidence="2">
    <location>
        <begin position="477"/>
        <end position="592"/>
    </location>
</feature>
<dbReference type="InterPro" id="IPR014720">
    <property type="entry name" value="dsRBD_dom"/>
</dbReference>
<dbReference type="Pfam" id="PF00498">
    <property type="entry name" value="FHA"/>
    <property type="match status" value="1"/>
</dbReference>
<dbReference type="OMA" id="IHSTHGC"/>
<feature type="region of interest" description="Disordered" evidence="2">
    <location>
        <begin position="31"/>
        <end position="95"/>
    </location>
</feature>
<feature type="domain" description="DRBM" evidence="4">
    <location>
        <begin position="264"/>
        <end position="337"/>
    </location>
</feature>
<evidence type="ECO:0000256" key="1">
    <source>
        <dbReference type="PROSITE-ProRule" id="PRU00266"/>
    </source>
</evidence>
<evidence type="ECO:0000259" key="4">
    <source>
        <dbReference type="PROSITE" id="PS50137"/>
    </source>
</evidence>
<dbReference type="InterPro" id="IPR000253">
    <property type="entry name" value="FHA_dom"/>
</dbReference>
<proteinExistence type="predicted"/>
<sequence>MSSPKFAVPGLPASKVTAEAGISSVHETAIESENATKEEATDDFVNPGLPASKLTENSTENARVQKKGEAAPQTIERAPQSRPEAPPLNYEPPEWSAAPKEERYFEVLKGGQIIHRTPSISKPMLVVGRLPICDIELEHASISRYHAVIQFKGDGTAYVYDLGSTHGTFLNKSELPKGSYQRLRVGDMLRFGASTRIYIFQGEGEQVEEIKRAPVPRKQLAQAESTGVTWGFGEDASEEDQPVEYDLPENDNTAVDENAYYYADPRKALRLWLEARGYDMEFRVEEEGHGRDRGYVARIELPVEVGYGAALQGVGHGRRKKEAENDAALDACIKLDKRGVLRSNRAEQAEAERNRMKALLGDEDESEDSFYDRTKRTGKSKTLPKKSAPAKAETYESLLKKRDAVLADIADIQRQVEADAESKADGDADQDELDQVMLALHSKEASQAKETLKRKIPPLQKEVERLNKLIKLVAPTSISLPAPPPAATQSTQPADAKRTKPLPGPSPISQPPAVQQMPPSSQEHKTTDDDEDIPSPKYGLVIPQPPLTGNGKRKEPDSTSNGKPERDPTKRRRVYGVLTQAQVEEHEQVEKEEAVDWIAPGGNVTDADVAKSNAAYGY</sequence>
<evidence type="ECO:0000256" key="2">
    <source>
        <dbReference type="SAM" id="MobiDB-lite"/>
    </source>
</evidence>
<keyword evidence="1" id="KW-0694">RNA-binding</keyword>
<protein>
    <recommendedName>
        <fullName evidence="7">FHA domain-containing protein</fullName>
    </recommendedName>
</protein>
<dbReference type="EMBL" id="KQ257454">
    <property type="protein sequence ID" value="KND01312.1"/>
    <property type="molecule type" value="Genomic_DNA"/>
</dbReference>
<dbReference type="RefSeq" id="XP_016609351.1">
    <property type="nucleotide sequence ID" value="XM_016751404.1"/>
</dbReference>
<dbReference type="GO" id="GO:0003723">
    <property type="term" value="F:RNA binding"/>
    <property type="evidence" value="ECO:0007669"/>
    <property type="project" value="UniProtKB-UniRule"/>
</dbReference>
<gene>
    <name evidence="5" type="ORF">SPPG_03122</name>
</gene>
<reference evidence="5 6" key="1">
    <citation type="submission" date="2009-08" db="EMBL/GenBank/DDBJ databases">
        <title>The Genome Sequence of Spizellomyces punctatus strain DAOM BR117.</title>
        <authorList>
            <consortium name="The Broad Institute Genome Sequencing Platform"/>
            <person name="Russ C."/>
            <person name="Cuomo C."/>
            <person name="Shea T."/>
            <person name="Young S.K."/>
            <person name="Zeng Q."/>
            <person name="Koehrsen M."/>
            <person name="Haas B."/>
            <person name="Borodovsky M."/>
            <person name="Guigo R."/>
            <person name="Alvarado L."/>
            <person name="Berlin A."/>
            <person name="Bochicchio J."/>
            <person name="Borenstein D."/>
            <person name="Chapman S."/>
            <person name="Chen Z."/>
            <person name="Engels R."/>
            <person name="Freedman E."/>
            <person name="Gellesch M."/>
            <person name="Goldberg J."/>
            <person name="Griggs A."/>
            <person name="Gujja S."/>
            <person name="Heiman D."/>
            <person name="Hepburn T."/>
            <person name="Howarth C."/>
            <person name="Jen D."/>
            <person name="Larson L."/>
            <person name="Lewis B."/>
            <person name="Mehta T."/>
            <person name="Park D."/>
            <person name="Pearson M."/>
            <person name="Roberts A."/>
            <person name="Saif S."/>
            <person name="Shenoy N."/>
            <person name="Sisk P."/>
            <person name="Stolte C."/>
            <person name="Sykes S."/>
            <person name="Thomson T."/>
            <person name="Walk T."/>
            <person name="White J."/>
            <person name="Yandava C."/>
            <person name="Burger G."/>
            <person name="Gray M.W."/>
            <person name="Holland P.W.H."/>
            <person name="King N."/>
            <person name="Lang F.B.F."/>
            <person name="Roger A.J."/>
            <person name="Ruiz-Trillo I."/>
            <person name="Lander E."/>
            <person name="Nusbaum C."/>
        </authorList>
    </citation>
    <scope>NUCLEOTIDE SEQUENCE [LARGE SCALE GENOMIC DNA]</scope>
    <source>
        <strain evidence="5 6">DAOM BR117</strain>
    </source>
</reference>
<dbReference type="AlphaFoldDB" id="A0A0L0HJL3"/>
<accession>A0A0L0HJL3</accession>
<dbReference type="CDD" id="cd19856">
    <property type="entry name" value="DSRM_Kanadaptin"/>
    <property type="match status" value="1"/>
</dbReference>
<dbReference type="SUPFAM" id="SSF54768">
    <property type="entry name" value="dsRNA-binding domain-like"/>
    <property type="match status" value="1"/>
</dbReference>
<organism evidence="5 6">
    <name type="scientific">Spizellomyces punctatus (strain DAOM BR117)</name>
    <dbReference type="NCBI Taxonomy" id="645134"/>
    <lineage>
        <taxon>Eukaryota</taxon>
        <taxon>Fungi</taxon>
        <taxon>Fungi incertae sedis</taxon>
        <taxon>Chytridiomycota</taxon>
        <taxon>Chytridiomycota incertae sedis</taxon>
        <taxon>Chytridiomycetes</taxon>
        <taxon>Spizellomycetales</taxon>
        <taxon>Spizellomycetaceae</taxon>
        <taxon>Spizellomyces</taxon>
    </lineage>
</organism>
<dbReference type="InterPro" id="IPR005034">
    <property type="entry name" value="Dicer_dimerisation"/>
</dbReference>
<dbReference type="Proteomes" id="UP000053201">
    <property type="component" value="Unassembled WGS sequence"/>
</dbReference>
<dbReference type="Gene3D" id="2.60.200.20">
    <property type="match status" value="1"/>
</dbReference>
<name>A0A0L0HJL3_SPIPD</name>
<dbReference type="GeneID" id="27686663"/>
<dbReference type="PROSITE" id="PS50137">
    <property type="entry name" value="DS_RBD"/>
    <property type="match status" value="1"/>
</dbReference>